<comment type="caution">
    <text evidence="3">The sequence shown here is derived from an EMBL/GenBank/DDBJ whole genome shotgun (WGS) entry which is preliminary data.</text>
</comment>
<evidence type="ECO:0000313" key="3">
    <source>
        <dbReference type="EMBL" id="VDI75576.1"/>
    </source>
</evidence>
<protein>
    <submittedName>
        <fullName evidence="3">Uncharacterized protein</fullName>
    </submittedName>
</protein>
<gene>
    <name evidence="3" type="ORF">MGAL_10B068025</name>
</gene>
<accession>A0A8B6H984</accession>
<feature type="region of interest" description="Disordered" evidence="2">
    <location>
        <begin position="94"/>
        <end position="117"/>
    </location>
</feature>
<evidence type="ECO:0000256" key="1">
    <source>
        <dbReference type="SAM" id="Coils"/>
    </source>
</evidence>
<dbReference type="AlphaFoldDB" id="A0A8B6H984"/>
<name>A0A8B6H984_MYTGA</name>
<keyword evidence="4" id="KW-1185">Reference proteome</keyword>
<reference evidence="3" key="1">
    <citation type="submission" date="2018-11" db="EMBL/GenBank/DDBJ databases">
        <authorList>
            <person name="Alioto T."/>
            <person name="Alioto T."/>
        </authorList>
    </citation>
    <scope>NUCLEOTIDE SEQUENCE</scope>
</reference>
<dbReference type="Proteomes" id="UP000596742">
    <property type="component" value="Unassembled WGS sequence"/>
</dbReference>
<sequence length="133" mass="15625">VNLLQTNQTQNLKEEVKMVSVVDLIKGQWKENRKSLRKEIDDLKQENKTLKTKLQKPISNYKDSTEKVVFLVQNSDIILVRVFQNSKGQTKTDKCKAENEYKSRTTEVHRGTENPIKESTEYRIRDRLVKTET</sequence>
<proteinExistence type="predicted"/>
<organism evidence="3 4">
    <name type="scientific">Mytilus galloprovincialis</name>
    <name type="common">Mediterranean mussel</name>
    <dbReference type="NCBI Taxonomy" id="29158"/>
    <lineage>
        <taxon>Eukaryota</taxon>
        <taxon>Metazoa</taxon>
        <taxon>Spiralia</taxon>
        <taxon>Lophotrochozoa</taxon>
        <taxon>Mollusca</taxon>
        <taxon>Bivalvia</taxon>
        <taxon>Autobranchia</taxon>
        <taxon>Pteriomorphia</taxon>
        <taxon>Mytilida</taxon>
        <taxon>Mytiloidea</taxon>
        <taxon>Mytilidae</taxon>
        <taxon>Mytilinae</taxon>
        <taxon>Mytilus</taxon>
    </lineage>
</organism>
<keyword evidence="1" id="KW-0175">Coiled coil</keyword>
<evidence type="ECO:0000313" key="4">
    <source>
        <dbReference type="Proteomes" id="UP000596742"/>
    </source>
</evidence>
<feature type="coiled-coil region" evidence="1">
    <location>
        <begin position="26"/>
        <end position="53"/>
    </location>
</feature>
<evidence type="ECO:0000256" key="2">
    <source>
        <dbReference type="SAM" id="MobiDB-lite"/>
    </source>
</evidence>
<dbReference type="EMBL" id="UYJE01009671">
    <property type="protein sequence ID" value="VDI75576.1"/>
    <property type="molecule type" value="Genomic_DNA"/>
</dbReference>
<feature type="non-terminal residue" evidence="3">
    <location>
        <position position="1"/>
    </location>
</feature>